<dbReference type="Proteomes" id="UP000825890">
    <property type="component" value="Unassembled WGS sequence"/>
</dbReference>
<accession>A0A9P3CSI0</accession>
<reference evidence="2 3" key="1">
    <citation type="submission" date="2021-01" db="EMBL/GenBank/DDBJ databases">
        <title>Cercospora kikuchii MAFF 305040 whole genome shotgun sequence.</title>
        <authorList>
            <person name="Kashiwa T."/>
            <person name="Suzuki T."/>
        </authorList>
    </citation>
    <scope>NUCLEOTIDE SEQUENCE [LARGE SCALE GENOMIC DNA]</scope>
    <source>
        <strain evidence="2 3">MAFF 305040</strain>
    </source>
</reference>
<organism evidence="2 3">
    <name type="scientific">Cercospora kikuchii</name>
    <dbReference type="NCBI Taxonomy" id="84275"/>
    <lineage>
        <taxon>Eukaryota</taxon>
        <taxon>Fungi</taxon>
        <taxon>Dikarya</taxon>
        <taxon>Ascomycota</taxon>
        <taxon>Pezizomycotina</taxon>
        <taxon>Dothideomycetes</taxon>
        <taxon>Dothideomycetidae</taxon>
        <taxon>Mycosphaerellales</taxon>
        <taxon>Mycosphaerellaceae</taxon>
        <taxon>Cercospora</taxon>
    </lineage>
</organism>
<dbReference type="EMBL" id="BOLY01000007">
    <property type="protein sequence ID" value="GIZ48109.1"/>
    <property type="molecule type" value="Genomic_DNA"/>
</dbReference>
<feature type="compositionally biased region" description="Low complexity" evidence="1">
    <location>
        <begin position="55"/>
        <end position="77"/>
    </location>
</feature>
<dbReference type="RefSeq" id="XP_044662596.1">
    <property type="nucleotide sequence ID" value="XM_044806661.1"/>
</dbReference>
<evidence type="ECO:0000313" key="3">
    <source>
        <dbReference type="Proteomes" id="UP000825890"/>
    </source>
</evidence>
<name>A0A9P3CSI0_9PEZI</name>
<gene>
    <name evidence="2" type="ORF">CKM354_001118200</name>
</gene>
<evidence type="ECO:0000256" key="1">
    <source>
        <dbReference type="SAM" id="MobiDB-lite"/>
    </source>
</evidence>
<evidence type="ECO:0000313" key="2">
    <source>
        <dbReference type="EMBL" id="GIZ48109.1"/>
    </source>
</evidence>
<feature type="region of interest" description="Disordered" evidence="1">
    <location>
        <begin position="124"/>
        <end position="180"/>
    </location>
</feature>
<sequence>MSGTEHEVKDKYEPRVCCPCRGTSIGIDAWSTHFVNLRQHENPPRSPHETSWKIPTASSLSSTTSSPTTRKSPPRTRAISNGIVSRDQVVGVPNSDHSVTSFGIPSISQAGENADSVAAAIESDHEDISVQGKPEAKRTSRAEDEAAKDDSIHSQVDGPSAGQAHSGTHQSPPRPTAATGLRHVVNTVYSRRRSLDKEYFDHCLKVLEQEMLPLPTDIPVTADPRDYPYEYQWRDAVREELGLATKWWTDDGKGFILKLSNLRLRSEKDSLFCFDRSIPAHCCRLRDTLDFLEANPICDLEYCVDFFTKYDIELDDVNGFETREFSIEK</sequence>
<comment type="caution">
    <text evidence="2">The sequence shown here is derived from an EMBL/GenBank/DDBJ whole genome shotgun (WGS) entry which is preliminary data.</text>
</comment>
<feature type="compositionally biased region" description="Basic and acidic residues" evidence="1">
    <location>
        <begin position="124"/>
        <end position="152"/>
    </location>
</feature>
<feature type="compositionally biased region" description="Basic and acidic residues" evidence="1">
    <location>
        <begin position="39"/>
        <end position="51"/>
    </location>
</feature>
<keyword evidence="3" id="KW-1185">Reference proteome</keyword>
<dbReference type="OrthoDB" id="10446043at2759"/>
<protein>
    <submittedName>
        <fullName evidence="2">Uncharacterized protein</fullName>
    </submittedName>
</protein>
<dbReference type="GeneID" id="68296757"/>
<feature type="region of interest" description="Disordered" evidence="1">
    <location>
        <begin position="39"/>
        <end position="83"/>
    </location>
</feature>
<dbReference type="AlphaFoldDB" id="A0A9P3CSI0"/>
<proteinExistence type="predicted"/>